<dbReference type="Gene3D" id="6.10.250.690">
    <property type="match status" value="1"/>
</dbReference>
<evidence type="ECO:0000256" key="3">
    <source>
        <dbReference type="ARBA" id="ARBA00023015"/>
    </source>
</evidence>
<keyword evidence="3" id="KW-0805">Transcription regulation</keyword>
<evidence type="ECO:0000259" key="8">
    <source>
        <dbReference type="PROSITE" id="PS50110"/>
    </source>
</evidence>
<dbReference type="Gene3D" id="3.40.50.2300">
    <property type="match status" value="1"/>
</dbReference>
<keyword evidence="2" id="KW-0902">Two-component regulatory system</keyword>
<name>A0A3D9YXY3_9HYPH</name>
<dbReference type="SMART" id="SM00448">
    <property type="entry name" value="REC"/>
    <property type="match status" value="1"/>
</dbReference>
<dbReference type="InterPro" id="IPR001867">
    <property type="entry name" value="OmpR/PhoB-type_DNA-bd"/>
</dbReference>
<feature type="domain" description="Response regulatory" evidence="8">
    <location>
        <begin position="13"/>
        <end position="127"/>
    </location>
</feature>
<proteinExistence type="predicted"/>
<dbReference type="CDD" id="cd00383">
    <property type="entry name" value="trans_reg_C"/>
    <property type="match status" value="1"/>
</dbReference>
<dbReference type="Pfam" id="PF00486">
    <property type="entry name" value="Trans_reg_C"/>
    <property type="match status" value="1"/>
</dbReference>
<evidence type="ECO:0000256" key="2">
    <source>
        <dbReference type="ARBA" id="ARBA00023012"/>
    </source>
</evidence>
<keyword evidence="11" id="KW-1185">Reference proteome</keyword>
<sequence>MAAGAFEPSDRPAVLLVEDEFETAQEISLALEREGYAVRIADSLQQVSDAIRIHMPAVMIIDRMLHGTDSIAMIEAWREEGNRVPVLVVSALSSIDDRIRGLRAGGDDYLVKPFAIDELVARVEVLRRRANDSRVSLLRVGPLAMDLIERSVHRGDRKLELLPREFNLLEYFMRHPNQTITRAMLLTDVWHFRTLPQTNVVDVHIGKLRRKVDGPGEIPMIETVRATGFILHGDR</sequence>
<comment type="caution">
    <text evidence="10">The sequence shown here is derived from an EMBL/GenBank/DDBJ whole genome shotgun (WGS) entry which is preliminary data.</text>
</comment>
<dbReference type="GO" id="GO:0005829">
    <property type="term" value="C:cytosol"/>
    <property type="evidence" value="ECO:0007669"/>
    <property type="project" value="TreeGrafter"/>
</dbReference>
<dbReference type="PROSITE" id="PS51755">
    <property type="entry name" value="OMPR_PHOB"/>
    <property type="match status" value="1"/>
</dbReference>
<evidence type="ECO:0000259" key="9">
    <source>
        <dbReference type="PROSITE" id="PS51755"/>
    </source>
</evidence>
<dbReference type="PANTHER" id="PTHR48111">
    <property type="entry name" value="REGULATOR OF RPOS"/>
    <property type="match status" value="1"/>
</dbReference>
<keyword evidence="4 7" id="KW-0238">DNA-binding</keyword>
<dbReference type="InterPro" id="IPR011006">
    <property type="entry name" value="CheY-like_superfamily"/>
</dbReference>
<dbReference type="GO" id="GO:0000976">
    <property type="term" value="F:transcription cis-regulatory region binding"/>
    <property type="evidence" value="ECO:0007669"/>
    <property type="project" value="TreeGrafter"/>
</dbReference>
<dbReference type="AlphaFoldDB" id="A0A3D9YXY3"/>
<evidence type="ECO:0000256" key="1">
    <source>
        <dbReference type="ARBA" id="ARBA00022553"/>
    </source>
</evidence>
<reference evidence="10 11" key="1">
    <citation type="submission" date="2018-08" db="EMBL/GenBank/DDBJ databases">
        <title>Genomic Encyclopedia of Type Strains, Phase IV (KMG-IV): sequencing the most valuable type-strain genomes for metagenomic binning, comparative biology and taxonomic classification.</title>
        <authorList>
            <person name="Goeker M."/>
        </authorList>
    </citation>
    <scope>NUCLEOTIDE SEQUENCE [LARGE SCALE GENOMIC DNA]</scope>
    <source>
        <strain evidence="10 11">BW863</strain>
    </source>
</reference>
<protein>
    <submittedName>
        <fullName evidence="10">Two-component system OmpR family response regulator</fullName>
    </submittedName>
</protein>
<dbReference type="SMART" id="SM00862">
    <property type="entry name" value="Trans_reg_C"/>
    <property type="match status" value="1"/>
</dbReference>
<dbReference type="Pfam" id="PF00072">
    <property type="entry name" value="Response_reg"/>
    <property type="match status" value="1"/>
</dbReference>
<gene>
    <name evidence="10" type="ORF">DES32_2598</name>
</gene>
<dbReference type="EMBL" id="QUMO01000003">
    <property type="protein sequence ID" value="REF86541.1"/>
    <property type="molecule type" value="Genomic_DNA"/>
</dbReference>
<evidence type="ECO:0000313" key="10">
    <source>
        <dbReference type="EMBL" id="REF86541.1"/>
    </source>
</evidence>
<dbReference type="PROSITE" id="PS50110">
    <property type="entry name" value="RESPONSE_REGULATORY"/>
    <property type="match status" value="1"/>
</dbReference>
<keyword evidence="5" id="KW-0804">Transcription</keyword>
<dbReference type="InterPro" id="IPR036388">
    <property type="entry name" value="WH-like_DNA-bd_sf"/>
</dbReference>
<dbReference type="InterPro" id="IPR001789">
    <property type="entry name" value="Sig_transdc_resp-reg_receiver"/>
</dbReference>
<dbReference type="GO" id="GO:0006355">
    <property type="term" value="P:regulation of DNA-templated transcription"/>
    <property type="evidence" value="ECO:0007669"/>
    <property type="project" value="InterPro"/>
</dbReference>
<evidence type="ECO:0000256" key="6">
    <source>
        <dbReference type="PROSITE-ProRule" id="PRU00169"/>
    </source>
</evidence>
<dbReference type="Proteomes" id="UP000256900">
    <property type="component" value="Unassembled WGS sequence"/>
</dbReference>
<feature type="modified residue" description="4-aspartylphosphate" evidence="6">
    <location>
        <position position="62"/>
    </location>
</feature>
<dbReference type="GO" id="GO:0032993">
    <property type="term" value="C:protein-DNA complex"/>
    <property type="evidence" value="ECO:0007669"/>
    <property type="project" value="TreeGrafter"/>
</dbReference>
<feature type="DNA-binding region" description="OmpR/PhoB-type" evidence="7">
    <location>
        <begin position="135"/>
        <end position="233"/>
    </location>
</feature>
<evidence type="ECO:0000256" key="7">
    <source>
        <dbReference type="PROSITE-ProRule" id="PRU01091"/>
    </source>
</evidence>
<evidence type="ECO:0000256" key="4">
    <source>
        <dbReference type="ARBA" id="ARBA00023125"/>
    </source>
</evidence>
<accession>A0A3D9YXY3</accession>
<organism evidence="10 11">
    <name type="scientific">Methylovirgula ligni</name>
    <dbReference type="NCBI Taxonomy" id="569860"/>
    <lineage>
        <taxon>Bacteria</taxon>
        <taxon>Pseudomonadati</taxon>
        <taxon>Pseudomonadota</taxon>
        <taxon>Alphaproteobacteria</taxon>
        <taxon>Hyphomicrobiales</taxon>
        <taxon>Beijerinckiaceae</taxon>
        <taxon>Methylovirgula</taxon>
    </lineage>
</organism>
<dbReference type="PANTHER" id="PTHR48111:SF76">
    <property type="entry name" value="TWO-COMPONENT RESPONSE REGULATOR"/>
    <property type="match status" value="1"/>
</dbReference>
<dbReference type="SUPFAM" id="SSF52172">
    <property type="entry name" value="CheY-like"/>
    <property type="match status" value="1"/>
</dbReference>
<keyword evidence="1 6" id="KW-0597">Phosphoprotein</keyword>
<evidence type="ECO:0000256" key="5">
    <source>
        <dbReference type="ARBA" id="ARBA00023163"/>
    </source>
</evidence>
<dbReference type="FunFam" id="1.10.10.10:FF:000005">
    <property type="entry name" value="Two-component system response regulator"/>
    <property type="match status" value="1"/>
</dbReference>
<evidence type="ECO:0000313" key="11">
    <source>
        <dbReference type="Proteomes" id="UP000256900"/>
    </source>
</evidence>
<dbReference type="InterPro" id="IPR039420">
    <property type="entry name" value="WalR-like"/>
</dbReference>
<dbReference type="Gene3D" id="1.10.10.10">
    <property type="entry name" value="Winged helix-like DNA-binding domain superfamily/Winged helix DNA-binding domain"/>
    <property type="match status" value="1"/>
</dbReference>
<feature type="domain" description="OmpR/PhoB-type" evidence="9">
    <location>
        <begin position="135"/>
        <end position="233"/>
    </location>
</feature>
<dbReference type="GO" id="GO:0000156">
    <property type="term" value="F:phosphorelay response regulator activity"/>
    <property type="evidence" value="ECO:0007669"/>
    <property type="project" value="TreeGrafter"/>
</dbReference>